<dbReference type="Proteomes" id="UP001255856">
    <property type="component" value="Unassembled WGS sequence"/>
</dbReference>
<keyword evidence="1" id="KW-0175">Coiled coil</keyword>
<feature type="coiled-coil region" evidence="1">
    <location>
        <begin position="173"/>
        <end position="200"/>
    </location>
</feature>
<evidence type="ECO:0000313" key="4">
    <source>
        <dbReference type="Proteomes" id="UP001255856"/>
    </source>
</evidence>
<keyword evidence="4" id="KW-1185">Reference proteome</keyword>
<reference evidence="3" key="1">
    <citation type="submission" date="2021-01" db="EMBL/GenBank/DDBJ databases">
        <authorList>
            <person name="Eckstrom K.M.E."/>
        </authorList>
    </citation>
    <scope>NUCLEOTIDE SEQUENCE</scope>
    <source>
        <strain evidence="3">UVCC 0001</strain>
    </source>
</reference>
<dbReference type="AlphaFoldDB" id="A0AAD9MLC6"/>
<dbReference type="EMBL" id="JASFZW010000002">
    <property type="protein sequence ID" value="KAK2079515.1"/>
    <property type="molecule type" value="Genomic_DNA"/>
</dbReference>
<sequence>MAARTPKVKLFLKLQEGSSTVQVGYEEVEIDGFRYKRRKPSVAPASPTIDENRTPNASALAQPSAKPHQVPVTPLPSSLSLASQLAVKRYLREHLALLPEDAAASEVLTAIAASVGEAVLDGCGDEATAAALQTVLQDFLIKLRLEAGGSGAPRCAFSSLESAADAPDPETTAAELEARKRALRARLERCQQEEEEWQALLDSVRQGESVGLEAAEEEGAGEAPSSSAAAGEPEEVATLRALRSSVHCSLAMQVDSVGRLVSDVSDLVSEATAAARAAQMTVHQERFRAFAHMDSPARLIQALARAPPPPSALGIA</sequence>
<protein>
    <submittedName>
        <fullName evidence="3">Uncharacterized protein</fullName>
    </submittedName>
</protein>
<gene>
    <name evidence="3" type="ORF">QBZ16_001909</name>
</gene>
<evidence type="ECO:0000256" key="1">
    <source>
        <dbReference type="SAM" id="Coils"/>
    </source>
</evidence>
<organism evidence="3 4">
    <name type="scientific">Prototheca wickerhamii</name>
    <dbReference type="NCBI Taxonomy" id="3111"/>
    <lineage>
        <taxon>Eukaryota</taxon>
        <taxon>Viridiplantae</taxon>
        <taxon>Chlorophyta</taxon>
        <taxon>core chlorophytes</taxon>
        <taxon>Trebouxiophyceae</taxon>
        <taxon>Chlorellales</taxon>
        <taxon>Chlorellaceae</taxon>
        <taxon>Prototheca</taxon>
    </lineage>
</organism>
<name>A0AAD9MLC6_PROWI</name>
<feature type="compositionally biased region" description="Low complexity" evidence="2">
    <location>
        <begin position="221"/>
        <end position="231"/>
    </location>
</feature>
<evidence type="ECO:0000313" key="3">
    <source>
        <dbReference type="EMBL" id="KAK2079515.1"/>
    </source>
</evidence>
<evidence type="ECO:0000256" key="2">
    <source>
        <dbReference type="SAM" id="MobiDB-lite"/>
    </source>
</evidence>
<comment type="caution">
    <text evidence="3">The sequence shown here is derived from an EMBL/GenBank/DDBJ whole genome shotgun (WGS) entry which is preliminary data.</text>
</comment>
<feature type="region of interest" description="Disordered" evidence="2">
    <location>
        <begin position="39"/>
        <end position="72"/>
    </location>
</feature>
<feature type="region of interest" description="Disordered" evidence="2">
    <location>
        <begin position="211"/>
        <end position="235"/>
    </location>
</feature>
<proteinExistence type="predicted"/>
<accession>A0AAD9MLC6</accession>